<dbReference type="InterPro" id="IPR003805">
    <property type="entry name" value="CobS"/>
</dbReference>
<evidence type="ECO:0000256" key="6">
    <source>
        <dbReference type="ARBA" id="ARBA00015850"/>
    </source>
</evidence>
<comment type="pathway">
    <text evidence="3 19">Cofactor biosynthesis; adenosylcobalamin biosynthesis; adenosylcobalamin from cob(II)yrinate a,c-diamide: step 7/7.</text>
</comment>
<comment type="function">
    <text evidence="14 19">Joins adenosylcobinamide-GDP and alpha-ribazole to generate adenosylcobalamin (Ado-cobalamin). Also synthesizes adenosylcobalamin 5'-phosphate from adenosylcobinamide-GDP and alpha-ribazole 5'-phosphate.</text>
</comment>
<dbReference type="GO" id="GO:0009236">
    <property type="term" value="P:cobalamin biosynthetic process"/>
    <property type="evidence" value="ECO:0007669"/>
    <property type="project" value="UniProtKB-UniRule"/>
</dbReference>
<evidence type="ECO:0000256" key="4">
    <source>
        <dbReference type="ARBA" id="ARBA00010561"/>
    </source>
</evidence>
<keyword evidence="7 19" id="KW-1003">Cell membrane</keyword>
<dbReference type="AlphaFoldDB" id="A0A7W4PR61"/>
<evidence type="ECO:0000256" key="1">
    <source>
        <dbReference type="ARBA" id="ARBA00001946"/>
    </source>
</evidence>
<dbReference type="EC" id="2.7.8.26" evidence="5 19"/>
<sequence length="253" mass="24991">MSWLGRRRADLAAGIGLLTRLPVGWLSAGGAFDLGRSVWTWPLVGMALGATGGLAVDGLAAMGLARSLAAAWAVALLMLLTGGLHEDGLADMADGFGGGRDRARKLAIMRDSRIGSYGAMALGMALLIRVIAAAAAPHPAVAMAIAGGLGRAAMGGLCRAMKPARTDGLAAALPRIPRPALAACLLAPVAAALLLLPAGRALQACVAAAVVAALLGRLAQRQVGGLTGDVLGATAVCVDCCVLSLAGIAGPPG</sequence>
<dbReference type="GO" id="GO:0005886">
    <property type="term" value="C:plasma membrane"/>
    <property type="evidence" value="ECO:0007669"/>
    <property type="project" value="UniProtKB-SubCell"/>
</dbReference>
<comment type="caution">
    <text evidence="20">The sequence shown here is derived from an EMBL/GenBank/DDBJ whole genome shotgun (WGS) entry which is preliminary data.</text>
</comment>
<evidence type="ECO:0000256" key="18">
    <source>
        <dbReference type="ARBA" id="ARBA00049504"/>
    </source>
</evidence>
<dbReference type="EMBL" id="JABEQK010000005">
    <property type="protein sequence ID" value="MBB2205149.1"/>
    <property type="molecule type" value="Genomic_DNA"/>
</dbReference>
<reference evidence="20 21" key="1">
    <citation type="submission" date="2020-04" db="EMBL/GenBank/DDBJ databases">
        <title>Description of novel Gluconacetobacter.</title>
        <authorList>
            <person name="Sombolestani A."/>
        </authorList>
    </citation>
    <scope>NUCLEOTIDE SEQUENCE [LARGE SCALE GENOMIC DNA]</scope>
    <source>
        <strain evidence="20 21">LMG 27800</strain>
    </source>
</reference>
<comment type="subcellular location">
    <subcellularLocation>
        <location evidence="2 19">Cell membrane</location>
        <topology evidence="2 19">Multi-pass membrane protein</topology>
    </subcellularLocation>
</comment>
<dbReference type="GO" id="GO:0051073">
    <property type="term" value="F:adenosylcobinamide-GDP ribazoletransferase activity"/>
    <property type="evidence" value="ECO:0007669"/>
    <property type="project" value="UniProtKB-UniRule"/>
</dbReference>
<evidence type="ECO:0000256" key="10">
    <source>
        <dbReference type="ARBA" id="ARBA00022692"/>
    </source>
</evidence>
<evidence type="ECO:0000256" key="16">
    <source>
        <dbReference type="ARBA" id="ARBA00032853"/>
    </source>
</evidence>
<evidence type="ECO:0000256" key="3">
    <source>
        <dbReference type="ARBA" id="ARBA00004663"/>
    </source>
</evidence>
<evidence type="ECO:0000256" key="13">
    <source>
        <dbReference type="ARBA" id="ARBA00023136"/>
    </source>
</evidence>
<keyword evidence="12 19" id="KW-1133">Transmembrane helix</keyword>
<evidence type="ECO:0000256" key="2">
    <source>
        <dbReference type="ARBA" id="ARBA00004651"/>
    </source>
</evidence>
<dbReference type="Proteomes" id="UP000540556">
    <property type="component" value="Unassembled WGS sequence"/>
</dbReference>
<dbReference type="Pfam" id="PF02654">
    <property type="entry name" value="CobS"/>
    <property type="match status" value="1"/>
</dbReference>
<gene>
    <name evidence="19 20" type="primary">cobS</name>
    <name evidence="20" type="ORF">HLH27_08980</name>
</gene>
<keyword evidence="9 19" id="KW-0808">Transferase</keyword>
<keyword evidence="11 19" id="KW-0460">Magnesium</keyword>
<evidence type="ECO:0000256" key="19">
    <source>
        <dbReference type="HAMAP-Rule" id="MF_00719"/>
    </source>
</evidence>
<evidence type="ECO:0000256" key="15">
    <source>
        <dbReference type="ARBA" id="ARBA00032605"/>
    </source>
</evidence>
<evidence type="ECO:0000256" key="7">
    <source>
        <dbReference type="ARBA" id="ARBA00022475"/>
    </source>
</evidence>
<keyword evidence="21" id="KW-1185">Reference proteome</keyword>
<feature type="transmembrane region" description="Helical" evidence="19">
    <location>
        <begin position="179"/>
        <end position="195"/>
    </location>
</feature>
<evidence type="ECO:0000256" key="9">
    <source>
        <dbReference type="ARBA" id="ARBA00022679"/>
    </source>
</evidence>
<keyword evidence="8 19" id="KW-0169">Cobalamin biosynthesis</keyword>
<dbReference type="GO" id="GO:0008818">
    <property type="term" value="F:cobalamin 5'-phosphate synthase activity"/>
    <property type="evidence" value="ECO:0007669"/>
    <property type="project" value="UniProtKB-UniRule"/>
</dbReference>
<dbReference type="PANTHER" id="PTHR34148">
    <property type="entry name" value="ADENOSYLCOBINAMIDE-GDP RIBAZOLETRANSFERASE"/>
    <property type="match status" value="1"/>
</dbReference>
<comment type="cofactor">
    <cofactor evidence="1 19">
        <name>Mg(2+)</name>
        <dbReference type="ChEBI" id="CHEBI:18420"/>
    </cofactor>
</comment>
<evidence type="ECO:0000256" key="12">
    <source>
        <dbReference type="ARBA" id="ARBA00022989"/>
    </source>
</evidence>
<proteinExistence type="inferred from homology"/>
<name>A0A7W4PR61_9PROT</name>
<evidence type="ECO:0000256" key="14">
    <source>
        <dbReference type="ARBA" id="ARBA00025228"/>
    </source>
</evidence>
<keyword evidence="13 19" id="KW-0472">Membrane</keyword>
<dbReference type="RefSeq" id="WP_182949676.1">
    <property type="nucleotide sequence ID" value="NZ_JABEQK010000005.1"/>
</dbReference>
<accession>A0A7W4PR61</accession>
<dbReference type="UniPathway" id="UPA00148">
    <property type="reaction ID" value="UER00238"/>
</dbReference>
<evidence type="ECO:0000313" key="20">
    <source>
        <dbReference type="EMBL" id="MBB2205149.1"/>
    </source>
</evidence>
<organism evidence="20 21">
    <name type="scientific">Gluconacetobacter takamatsuzukensis</name>
    <dbReference type="NCBI Taxonomy" id="1286190"/>
    <lineage>
        <taxon>Bacteria</taxon>
        <taxon>Pseudomonadati</taxon>
        <taxon>Pseudomonadota</taxon>
        <taxon>Alphaproteobacteria</taxon>
        <taxon>Acetobacterales</taxon>
        <taxon>Acetobacteraceae</taxon>
        <taxon>Gluconacetobacter</taxon>
    </lineage>
</organism>
<evidence type="ECO:0000313" key="21">
    <source>
        <dbReference type="Proteomes" id="UP000540556"/>
    </source>
</evidence>
<dbReference type="HAMAP" id="MF_00719">
    <property type="entry name" value="CobS"/>
    <property type="match status" value="1"/>
</dbReference>
<comment type="catalytic activity">
    <reaction evidence="17 19">
        <text>alpha-ribazole + adenosylcob(III)inamide-GDP = adenosylcob(III)alamin + GMP + H(+)</text>
        <dbReference type="Rhea" id="RHEA:16049"/>
        <dbReference type="ChEBI" id="CHEBI:10329"/>
        <dbReference type="ChEBI" id="CHEBI:15378"/>
        <dbReference type="ChEBI" id="CHEBI:18408"/>
        <dbReference type="ChEBI" id="CHEBI:58115"/>
        <dbReference type="ChEBI" id="CHEBI:60487"/>
        <dbReference type="EC" id="2.7.8.26"/>
    </reaction>
</comment>
<evidence type="ECO:0000256" key="8">
    <source>
        <dbReference type="ARBA" id="ARBA00022573"/>
    </source>
</evidence>
<keyword evidence="10 19" id="KW-0812">Transmembrane</keyword>
<evidence type="ECO:0000256" key="11">
    <source>
        <dbReference type="ARBA" id="ARBA00022842"/>
    </source>
</evidence>
<dbReference type="PANTHER" id="PTHR34148:SF1">
    <property type="entry name" value="ADENOSYLCOBINAMIDE-GDP RIBAZOLETRANSFERASE"/>
    <property type="match status" value="1"/>
</dbReference>
<comment type="catalytic activity">
    <reaction evidence="18 19">
        <text>alpha-ribazole 5'-phosphate + adenosylcob(III)inamide-GDP = adenosylcob(III)alamin 5'-phosphate + GMP + H(+)</text>
        <dbReference type="Rhea" id="RHEA:23560"/>
        <dbReference type="ChEBI" id="CHEBI:15378"/>
        <dbReference type="ChEBI" id="CHEBI:57918"/>
        <dbReference type="ChEBI" id="CHEBI:58115"/>
        <dbReference type="ChEBI" id="CHEBI:60487"/>
        <dbReference type="ChEBI" id="CHEBI:60493"/>
        <dbReference type="EC" id="2.7.8.26"/>
    </reaction>
</comment>
<protein>
    <recommendedName>
        <fullName evidence="6 19">Adenosylcobinamide-GDP ribazoletransferase</fullName>
        <ecNumber evidence="5 19">2.7.8.26</ecNumber>
    </recommendedName>
    <alternativeName>
        <fullName evidence="16 19">Cobalamin synthase</fullName>
    </alternativeName>
    <alternativeName>
        <fullName evidence="15 19">Cobalamin-5'-phosphate synthase</fullName>
    </alternativeName>
</protein>
<dbReference type="NCBIfam" id="TIGR00317">
    <property type="entry name" value="cobS"/>
    <property type="match status" value="1"/>
</dbReference>
<evidence type="ECO:0000256" key="17">
    <source>
        <dbReference type="ARBA" id="ARBA00048623"/>
    </source>
</evidence>
<comment type="caution">
    <text evidence="19">Lacks conserved residue(s) required for the propagation of feature annotation.</text>
</comment>
<feature type="transmembrane region" description="Helical" evidence="19">
    <location>
        <begin position="114"/>
        <end position="134"/>
    </location>
</feature>
<evidence type="ECO:0000256" key="5">
    <source>
        <dbReference type="ARBA" id="ARBA00013200"/>
    </source>
</evidence>
<comment type="similarity">
    <text evidence="4 19">Belongs to the CobS family.</text>
</comment>